<dbReference type="Gene3D" id="3.30.300.30">
    <property type="match status" value="1"/>
</dbReference>
<evidence type="ECO:0000313" key="2">
    <source>
        <dbReference type="EMBL" id="MBD7954856.1"/>
    </source>
</evidence>
<dbReference type="GO" id="GO:0031177">
    <property type="term" value="F:phosphopantetheine binding"/>
    <property type="evidence" value="ECO:0007669"/>
    <property type="project" value="TreeGrafter"/>
</dbReference>
<organism evidence="2 3">
    <name type="scientific">Stenotrophomonas lacuserhaii</name>
    <dbReference type="NCBI Taxonomy" id="2760084"/>
    <lineage>
        <taxon>Bacteria</taxon>
        <taxon>Pseudomonadati</taxon>
        <taxon>Pseudomonadota</taxon>
        <taxon>Gammaproteobacteria</taxon>
        <taxon>Lysobacterales</taxon>
        <taxon>Lysobacteraceae</taxon>
        <taxon>Stenotrophomonas</taxon>
    </lineage>
</organism>
<name>A0A8X8FRX1_9GAMM</name>
<dbReference type="InterPro" id="IPR045851">
    <property type="entry name" value="AMP-bd_C_sf"/>
</dbReference>
<evidence type="ECO:0000259" key="1">
    <source>
        <dbReference type="Pfam" id="PF00501"/>
    </source>
</evidence>
<evidence type="ECO:0000313" key="3">
    <source>
        <dbReference type="Proteomes" id="UP000636938"/>
    </source>
</evidence>
<protein>
    <submittedName>
        <fullName evidence="2">Amino acid adenylation domain-containing protein</fullName>
    </submittedName>
</protein>
<dbReference type="AlphaFoldDB" id="A0A8X8FRX1"/>
<accession>A0A8X8FRX1</accession>
<dbReference type="PANTHER" id="PTHR45527">
    <property type="entry name" value="NONRIBOSOMAL PEPTIDE SYNTHETASE"/>
    <property type="match status" value="1"/>
</dbReference>
<proteinExistence type="predicted"/>
<sequence length="517" mass="55483">MVFDAPSCFAGNWPPTSIQQHPHIAVRTLSCGPAATPDHALVHEAVAFWADRQPGAVAAQHGATSITYSALVRDADQLAARLQAAGVRTGDAVGLFVTRSIPMLVAIIAILKLGAAYVPQDIRLVPPALLSRLVDDAGCKTLLCLREHHELASSLSGASTLVIEDSMGHGGASAWLPQCVRPDSTALVLYTSGTTGMPNGVKVTHRNLCNILLTAPGNLGIRPGMRVSQLLNIAFDMSAWEILGTLCQGGTLIIREDDMQAAAASVDVIIATPSILRRLDRDRCSRLQTVAVAGEPCAESLAAHWGERCTFFNGCGPTETTIVNTMHRHQRGSGHINIGKPTPNNTVYVLDGQFQPCAVGETGEMWAGGLCVTAGYAGNPALTAERYHDDPFLGAGWKMFRTRDLGRWTSDGELEHLGRTDDQVKVRGFRVELDAVSRVLEQASSVEQAATLKLDSRTLASVLTPVSADVQQARTHAQRQLPYYAVPARLLTLDTLPLTPRGKVDKRDLLRRLRGNG</sequence>
<dbReference type="Gene3D" id="3.40.50.12780">
    <property type="entry name" value="N-terminal domain of ligase-like"/>
    <property type="match status" value="1"/>
</dbReference>
<dbReference type="GO" id="GO:0044550">
    <property type="term" value="P:secondary metabolite biosynthetic process"/>
    <property type="evidence" value="ECO:0007669"/>
    <property type="project" value="TreeGrafter"/>
</dbReference>
<dbReference type="GO" id="GO:0043041">
    <property type="term" value="P:amino acid activation for nonribosomal peptide biosynthetic process"/>
    <property type="evidence" value="ECO:0007669"/>
    <property type="project" value="TreeGrafter"/>
</dbReference>
<gene>
    <name evidence="2" type="ORF">H9654_11670</name>
</gene>
<dbReference type="InterPro" id="IPR000873">
    <property type="entry name" value="AMP-dep_synth/lig_dom"/>
</dbReference>
<keyword evidence="3" id="KW-1185">Reference proteome</keyword>
<dbReference type="EMBL" id="JACSQS010000011">
    <property type="protein sequence ID" value="MBD7954856.1"/>
    <property type="molecule type" value="Genomic_DNA"/>
</dbReference>
<dbReference type="Pfam" id="PF00501">
    <property type="entry name" value="AMP-binding"/>
    <property type="match status" value="1"/>
</dbReference>
<dbReference type="NCBIfam" id="TIGR01733">
    <property type="entry name" value="AA-adenyl-dom"/>
    <property type="match status" value="1"/>
</dbReference>
<dbReference type="InterPro" id="IPR010071">
    <property type="entry name" value="AA_adenyl_dom"/>
</dbReference>
<reference evidence="2 3" key="1">
    <citation type="submission" date="2020-08" db="EMBL/GenBank/DDBJ databases">
        <title>A Genomic Blueprint of the Chicken Gut Microbiome.</title>
        <authorList>
            <person name="Gilroy R."/>
            <person name="Ravi A."/>
            <person name="Getino M."/>
            <person name="Pursley I."/>
            <person name="Horton D.L."/>
            <person name="Alikhan N.-F."/>
            <person name="Baker D."/>
            <person name="Gharbi K."/>
            <person name="Hall N."/>
            <person name="Watson M."/>
            <person name="Adriaenssens E.M."/>
            <person name="Foster-Nyarko E."/>
            <person name="Jarju S."/>
            <person name="Secka A."/>
            <person name="Antonio M."/>
            <person name="Oren A."/>
            <person name="Chaudhuri R."/>
            <person name="La Ragione R.M."/>
            <person name="Hildebrand F."/>
            <person name="Pallen M.J."/>
        </authorList>
    </citation>
    <scope>NUCLEOTIDE SEQUENCE [LARGE SCALE GENOMIC DNA]</scope>
    <source>
        <strain evidence="2 3">Sa5BUN4</strain>
    </source>
</reference>
<comment type="caution">
    <text evidence="2">The sequence shown here is derived from an EMBL/GenBank/DDBJ whole genome shotgun (WGS) entry which is preliminary data.</text>
</comment>
<dbReference type="PANTHER" id="PTHR45527:SF1">
    <property type="entry name" value="FATTY ACID SYNTHASE"/>
    <property type="match status" value="1"/>
</dbReference>
<feature type="domain" description="AMP-dependent synthetase/ligase" evidence="1">
    <location>
        <begin position="49"/>
        <end position="376"/>
    </location>
</feature>
<dbReference type="SUPFAM" id="SSF56801">
    <property type="entry name" value="Acetyl-CoA synthetase-like"/>
    <property type="match status" value="1"/>
</dbReference>
<dbReference type="InterPro" id="IPR042099">
    <property type="entry name" value="ANL_N_sf"/>
</dbReference>
<dbReference type="Proteomes" id="UP000636938">
    <property type="component" value="Unassembled WGS sequence"/>
</dbReference>
<dbReference type="GO" id="GO:0005737">
    <property type="term" value="C:cytoplasm"/>
    <property type="evidence" value="ECO:0007669"/>
    <property type="project" value="TreeGrafter"/>
</dbReference>